<keyword evidence="3 4" id="KW-0413">Isomerase</keyword>
<keyword evidence="7" id="KW-1185">Reference proteome</keyword>
<feature type="binding site" evidence="4">
    <location>
        <begin position="87"/>
        <end position="90"/>
    </location>
    <ligand>
        <name>substrate</name>
    </ligand>
</feature>
<name>A0ABW0GLG7_9MICO</name>
<feature type="active site" description="Tele-phosphohistidine intermediate" evidence="4">
    <location>
        <position position="9"/>
    </location>
</feature>
<protein>
    <recommendedName>
        <fullName evidence="4 5">2,3-bisphosphoglycerate-dependent phosphoglycerate mutase</fullName>
        <shortName evidence="4">BPG-dependent PGAM</shortName>
        <shortName evidence="4">PGAM</shortName>
        <shortName evidence="4">Phosphoglyceromutase</shortName>
        <shortName evidence="4">dPGM</shortName>
        <ecNumber evidence="4 5">5.4.2.11</ecNumber>
    </recommendedName>
</protein>
<evidence type="ECO:0000256" key="1">
    <source>
        <dbReference type="ARBA" id="ARBA00006717"/>
    </source>
</evidence>
<dbReference type="Gene3D" id="3.40.50.1240">
    <property type="entry name" value="Phosphoglycerate mutase-like"/>
    <property type="match status" value="1"/>
</dbReference>
<dbReference type="InterPro" id="IPR001345">
    <property type="entry name" value="PG/BPGM_mutase_AS"/>
</dbReference>
<dbReference type="SUPFAM" id="SSF53254">
    <property type="entry name" value="Phosphoglycerate mutase-like"/>
    <property type="match status" value="1"/>
</dbReference>
<comment type="function">
    <text evidence="4 5">Catalyzes the interconversion of 2-phosphoglycerate and 3-phosphoglycerate.</text>
</comment>
<comment type="pathway">
    <text evidence="4 5">Carbohydrate degradation; glycolysis; pyruvate from D-glyceraldehyde 3-phosphate: step 3/5.</text>
</comment>
<keyword evidence="4" id="KW-0312">Gluconeogenesis</keyword>
<dbReference type="NCBIfam" id="TIGR01258">
    <property type="entry name" value="pgm_1"/>
    <property type="match status" value="1"/>
</dbReference>
<dbReference type="EMBL" id="JBHSLD010000007">
    <property type="protein sequence ID" value="MFC5380507.1"/>
    <property type="molecule type" value="Genomic_DNA"/>
</dbReference>
<keyword evidence="2 4" id="KW-0324">Glycolysis</keyword>
<dbReference type="CDD" id="cd07067">
    <property type="entry name" value="HP_PGM_like"/>
    <property type="match status" value="1"/>
</dbReference>
<dbReference type="PANTHER" id="PTHR11931">
    <property type="entry name" value="PHOSPHOGLYCERATE MUTASE"/>
    <property type="match status" value="1"/>
</dbReference>
<comment type="caution">
    <text evidence="4">Lacks conserved residue(s) required for the propagation of feature annotation.</text>
</comment>
<evidence type="ECO:0000256" key="3">
    <source>
        <dbReference type="ARBA" id="ARBA00023235"/>
    </source>
</evidence>
<accession>A0ABW0GLG7</accession>
<dbReference type="InterPro" id="IPR013078">
    <property type="entry name" value="His_Pase_superF_clade-1"/>
</dbReference>
<comment type="caution">
    <text evidence="6">The sequence shown here is derived from an EMBL/GenBank/DDBJ whole genome shotgun (WGS) entry which is preliminary data.</text>
</comment>
<gene>
    <name evidence="4" type="primary">gpmA</name>
    <name evidence="6" type="ORF">ACFPJ6_06875</name>
</gene>
<feature type="active site" description="Proton donor/acceptor" evidence="4">
    <location>
        <position position="87"/>
    </location>
</feature>
<dbReference type="RefSeq" id="WP_377002437.1">
    <property type="nucleotide sequence ID" value="NZ_JBBEOG010000002.1"/>
</dbReference>
<feature type="site" description="Transition state stabilizer" evidence="4">
    <location>
        <position position="182"/>
    </location>
</feature>
<evidence type="ECO:0000313" key="7">
    <source>
        <dbReference type="Proteomes" id="UP001596122"/>
    </source>
</evidence>
<proteinExistence type="inferred from homology"/>
<dbReference type="Proteomes" id="UP001596122">
    <property type="component" value="Unassembled WGS sequence"/>
</dbReference>
<feature type="binding site" evidence="4">
    <location>
        <begin position="114"/>
        <end position="115"/>
    </location>
    <ligand>
        <name>substrate</name>
    </ligand>
</feature>
<evidence type="ECO:0000313" key="6">
    <source>
        <dbReference type="EMBL" id="MFC5380507.1"/>
    </source>
</evidence>
<comment type="catalytic activity">
    <reaction evidence="4 5">
        <text>(2R)-2-phosphoglycerate = (2R)-3-phosphoglycerate</text>
        <dbReference type="Rhea" id="RHEA:15901"/>
        <dbReference type="ChEBI" id="CHEBI:58272"/>
        <dbReference type="ChEBI" id="CHEBI:58289"/>
        <dbReference type="EC" id="5.4.2.11"/>
    </reaction>
</comment>
<evidence type="ECO:0000256" key="2">
    <source>
        <dbReference type="ARBA" id="ARBA00023152"/>
    </source>
</evidence>
<dbReference type="Pfam" id="PF00300">
    <property type="entry name" value="His_Phos_1"/>
    <property type="match status" value="2"/>
</dbReference>
<evidence type="ECO:0000256" key="5">
    <source>
        <dbReference type="RuleBase" id="RU004512"/>
    </source>
</evidence>
<organism evidence="6 7">
    <name type="scientific">Aquipuribacter nitratireducens</name>
    <dbReference type="NCBI Taxonomy" id="650104"/>
    <lineage>
        <taxon>Bacteria</taxon>
        <taxon>Bacillati</taxon>
        <taxon>Actinomycetota</taxon>
        <taxon>Actinomycetes</taxon>
        <taxon>Micrococcales</taxon>
        <taxon>Intrasporangiaceae</taxon>
        <taxon>Aquipuribacter</taxon>
    </lineage>
</organism>
<dbReference type="InterPro" id="IPR029033">
    <property type="entry name" value="His_PPase_superfam"/>
</dbReference>
<dbReference type="InterPro" id="IPR005952">
    <property type="entry name" value="Phosphogly_mut1"/>
</dbReference>
<sequence length="254" mass="27720">MPTLLLLRHGQSAWNAAGRFAGWVDVDLTPDGEQRAHRAGRLLADAGLLPTVLHTSLLTRSAWTGAITVTAAGRAWLPVHRSWRLNERCYGALEGHQRSAVRAEHGDERYRAWRRSYDVAPPPRSPAAHAELLCDPRYRDLSPEQTPRTESLADVVSRLLPHWEQVLVPQLRAGQVPLVVGHSNSLRALVSHLDAMTPDEVPHLNVPTGMPLVYELDDDLVPVVRGGRYLEPEAAARAAAEVAAQGGDSGSPPS</sequence>
<reference evidence="7" key="1">
    <citation type="journal article" date="2019" name="Int. J. Syst. Evol. Microbiol.">
        <title>The Global Catalogue of Microorganisms (GCM) 10K type strain sequencing project: providing services to taxonomists for standard genome sequencing and annotation.</title>
        <authorList>
            <consortium name="The Broad Institute Genomics Platform"/>
            <consortium name="The Broad Institute Genome Sequencing Center for Infectious Disease"/>
            <person name="Wu L."/>
            <person name="Ma J."/>
        </authorList>
    </citation>
    <scope>NUCLEOTIDE SEQUENCE [LARGE SCALE GENOMIC DNA]</scope>
    <source>
        <strain evidence="7">CCUG 43114</strain>
    </source>
</reference>
<feature type="binding site" evidence="4">
    <location>
        <begin position="8"/>
        <end position="15"/>
    </location>
    <ligand>
        <name>substrate</name>
    </ligand>
</feature>
<comment type="similarity">
    <text evidence="1 4">Belongs to the phosphoglycerate mutase family. BPG-dependent PGAM subfamily.</text>
</comment>
<dbReference type="PROSITE" id="PS00175">
    <property type="entry name" value="PG_MUTASE"/>
    <property type="match status" value="1"/>
</dbReference>
<dbReference type="SMART" id="SM00855">
    <property type="entry name" value="PGAM"/>
    <property type="match status" value="1"/>
</dbReference>
<dbReference type="HAMAP" id="MF_01039">
    <property type="entry name" value="PGAM_GpmA"/>
    <property type="match status" value="1"/>
</dbReference>
<evidence type="ECO:0000256" key="4">
    <source>
        <dbReference type="HAMAP-Rule" id="MF_01039"/>
    </source>
</evidence>
<dbReference type="PIRSF" id="PIRSF000709">
    <property type="entry name" value="6PFK_2-Ptase"/>
    <property type="match status" value="1"/>
</dbReference>
<dbReference type="EC" id="5.4.2.11" evidence="4 5"/>
<feature type="binding site" evidence="4">
    <location>
        <position position="60"/>
    </location>
    <ligand>
        <name>substrate</name>
    </ligand>
</feature>